<evidence type="ECO:0000313" key="5">
    <source>
        <dbReference type="Proteomes" id="UP000005824"/>
    </source>
</evidence>
<dbReference type="InterPro" id="IPR011621">
    <property type="entry name" value="Metal-dep_PHydrolase_7TM_intra"/>
</dbReference>
<evidence type="ECO:0000256" key="1">
    <source>
        <dbReference type="SAM" id="MobiDB-lite"/>
    </source>
</evidence>
<dbReference type="InterPro" id="IPR003607">
    <property type="entry name" value="HD/PDEase_dom"/>
</dbReference>
<dbReference type="InterPro" id="IPR006674">
    <property type="entry name" value="HD_domain"/>
</dbReference>
<dbReference type="Proteomes" id="UP000005824">
    <property type="component" value="Unassembled WGS sequence"/>
</dbReference>
<reference evidence="4 5" key="1">
    <citation type="journal article" date="2011" name="J. Bacteriol.">
        <title>Genome sequence of Chthoniobacter flavus Ellin428, an aerobic heterotrophic soil bacterium.</title>
        <authorList>
            <person name="Kant R."/>
            <person name="van Passel M.W."/>
            <person name="Palva A."/>
            <person name="Lucas S."/>
            <person name="Lapidus A."/>
            <person name="Glavina Del Rio T."/>
            <person name="Dalin E."/>
            <person name="Tice H."/>
            <person name="Bruce D."/>
            <person name="Goodwin L."/>
            <person name="Pitluck S."/>
            <person name="Larimer F.W."/>
            <person name="Land M.L."/>
            <person name="Hauser L."/>
            <person name="Sangwan P."/>
            <person name="de Vos W.M."/>
            <person name="Janssen P.H."/>
            <person name="Smidt H."/>
        </authorList>
    </citation>
    <scope>NUCLEOTIDE SEQUENCE [LARGE SCALE GENOMIC DNA]</scope>
    <source>
        <strain evidence="4 5">Ellin428</strain>
    </source>
</reference>
<feature type="transmembrane region" description="Helical" evidence="2">
    <location>
        <begin position="35"/>
        <end position="55"/>
    </location>
</feature>
<dbReference type="PANTHER" id="PTHR36442">
    <property type="entry name" value="CYCLIC-DI-AMP PHOSPHODIESTERASE PGPH"/>
    <property type="match status" value="1"/>
</dbReference>
<dbReference type="SUPFAM" id="SSF109604">
    <property type="entry name" value="HD-domain/PDEase-like"/>
    <property type="match status" value="1"/>
</dbReference>
<sequence length="546" mass="61111">MLGFFERQRLVKKGLASSKLRRRRTESEWLQALEYGPLAKVAICVGFILGLAAIIYSDLRSQPMEKVFIAVLIFLTALAQLWINHPKTFERNSRLVLMFGVMLVHLGIVKLILVTADNQILKGMISPDGLSGLERQQLWKLCVPYAFAPLVLSVLLGKNHGIYAAIFVSLWGALVYRSIDAIFLVMSLISGFIAVFITLEVRRRVRLVRAGFFVGLSTWILALIFGMIGPIIWESLGGTNWKIIGLQSLVAIGSGIVTGFMVSGALPIFEGAFRITTNISWLELADLNHPLLKRLIMEAPGTYHHSLVVANLSEAAAETIGASASMCRVCSYFHDIGKLVKPEYFTENMRRDRNPHDELAPTMSALIIIAHVKEGVDLALKHGLNQEIIDVIQQHHGTSLAYFFYKRALQQQEDARAGGKIMNIREEDIPEVREESFRYSGPRPQTREAAIISLADCIESASRSLDRVTPQKIDQLIKDIIEKRLLDGQLKECDLTMRELEEVAESFRRTLQSMMHSRVAYPDAKTDRRETPFPASRSTVPPVSAA</sequence>
<dbReference type="SMART" id="SM00471">
    <property type="entry name" value="HDc"/>
    <property type="match status" value="1"/>
</dbReference>
<keyword evidence="5" id="KW-1185">Reference proteome</keyword>
<dbReference type="InterPro" id="IPR052722">
    <property type="entry name" value="PgpH_phosphodiesterase"/>
</dbReference>
<feature type="transmembrane region" description="Helical" evidence="2">
    <location>
        <begin position="67"/>
        <end position="83"/>
    </location>
</feature>
<dbReference type="InParanoid" id="B4DBP5"/>
<protein>
    <submittedName>
        <fullName evidence="4">Metal dependent phosphohydrolase</fullName>
    </submittedName>
</protein>
<accession>B4DBP5</accession>
<dbReference type="GO" id="GO:0016787">
    <property type="term" value="F:hydrolase activity"/>
    <property type="evidence" value="ECO:0007669"/>
    <property type="project" value="UniProtKB-KW"/>
</dbReference>
<comment type="caution">
    <text evidence="4">The sequence shown here is derived from an EMBL/GenBank/DDBJ whole genome shotgun (WGS) entry which is preliminary data.</text>
</comment>
<keyword evidence="4" id="KW-0378">Hydrolase</keyword>
<dbReference type="Gene3D" id="1.10.3210.10">
    <property type="entry name" value="Hypothetical protein af1432"/>
    <property type="match status" value="1"/>
</dbReference>
<feature type="compositionally biased region" description="Polar residues" evidence="1">
    <location>
        <begin position="536"/>
        <end position="546"/>
    </location>
</feature>
<evidence type="ECO:0000259" key="3">
    <source>
        <dbReference type="SMART" id="SM00471"/>
    </source>
</evidence>
<dbReference type="PANTHER" id="PTHR36442:SF1">
    <property type="entry name" value="CYCLIC-DI-AMP PHOSPHODIESTERASE PGPH"/>
    <property type="match status" value="1"/>
</dbReference>
<evidence type="ECO:0000256" key="2">
    <source>
        <dbReference type="SAM" id="Phobius"/>
    </source>
</evidence>
<dbReference type="NCBIfam" id="TIGR00277">
    <property type="entry name" value="HDIG"/>
    <property type="match status" value="1"/>
</dbReference>
<organism evidence="4 5">
    <name type="scientific">Chthoniobacter flavus Ellin428</name>
    <dbReference type="NCBI Taxonomy" id="497964"/>
    <lineage>
        <taxon>Bacteria</taxon>
        <taxon>Pseudomonadati</taxon>
        <taxon>Verrucomicrobiota</taxon>
        <taxon>Spartobacteria</taxon>
        <taxon>Chthoniobacterales</taxon>
        <taxon>Chthoniobacteraceae</taxon>
        <taxon>Chthoniobacter</taxon>
    </lineage>
</organism>
<keyword evidence="2" id="KW-0472">Membrane</keyword>
<evidence type="ECO:0000313" key="4">
    <source>
        <dbReference type="EMBL" id="EDY16147.1"/>
    </source>
</evidence>
<dbReference type="Pfam" id="PF07698">
    <property type="entry name" value="7TM-7TMR_HD"/>
    <property type="match status" value="1"/>
</dbReference>
<dbReference type="Pfam" id="PF01966">
    <property type="entry name" value="HD"/>
    <property type="match status" value="1"/>
</dbReference>
<feature type="transmembrane region" description="Helical" evidence="2">
    <location>
        <begin position="137"/>
        <end position="156"/>
    </location>
</feature>
<keyword evidence="2" id="KW-0812">Transmembrane</keyword>
<feature type="transmembrane region" description="Helical" evidence="2">
    <location>
        <begin position="95"/>
        <end position="116"/>
    </location>
</feature>
<feature type="region of interest" description="Disordered" evidence="1">
    <location>
        <begin position="521"/>
        <end position="546"/>
    </location>
</feature>
<dbReference type="AlphaFoldDB" id="B4DBP5"/>
<dbReference type="eggNOG" id="COG1480">
    <property type="taxonomic scope" value="Bacteria"/>
</dbReference>
<proteinExistence type="predicted"/>
<dbReference type="InterPro" id="IPR006675">
    <property type="entry name" value="HDIG_dom"/>
</dbReference>
<dbReference type="EMBL" id="ABVL01000039">
    <property type="protein sequence ID" value="EDY16147.1"/>
    <property type="molecule type" value="Genomic_DNA"/>
</dbReference>
<feature type="domain" description="HD/PDEase" evidence="3">
    <location>
        <begin position="298"/>
        <end position="470"/>
    </location>
</feature>
<name>B4DBP5_9BACT</name>
<feature type="transmembrane region" description="Helical" evidence="2">
    <location>
        <begin position="176"/>
        <end position="199"/>
    </location>
</feature>
<feature type="transmembrane region" description="Helical" evidence="2">
    <location>
        <begin position="211"/>
        <end position="233"/>
    </location>
</feature>
<feature type="transmembrane region" description="Helical" evidence="2">
    <location>
        <begin position="245"/>
        <end position="269"/>
    </location>
</feature>
<gene>
    <name evidence="4" type="ORF">CfE428DRAFT_6336</name>
</gene>
<dbReference type="STRING" id="497964.CfE428DRAFT_6336"/>
<keyword evidence="2" id="KW-1133">Transmembrane helix</keyword>
<dbReference type="RefSeq" id="WP_006983654.1">
    <property type="nucleotide sequence ID" value="NZ_ABVL01000039.1"/>
</dbReference>
<dbReference type="CDD" id="cd00077">
    <property type="entry name" value="HDc"/>
    <property type="match status" value="1"/>
</dbReference>